<dbReference type="VEuPathDB" id="FungiDB:BO70DRAFT_357125"/>
<keyword evidence="3" id="KW-1185">Reference proteome</keyword>
<proteinExistence type="predicted"/>
<dbReference type="OrthoDB" id="4504959at2759"/>
<dbReference type="GeneID" id="37064200"/>
<gene>
    <name evidence="2" type="ORF">BO70DRAFT_357125</name>
</gene>
<accession>A0A317UM95</accession>
<dbReference type="RefSeq" id="XP_025394032.1">
    <property type="nucleotide sequence ID" value="XM_025541963.1"/>
</dbReference>
<feature type="region of interest" description="Disordered" evidence="1">
    <location>
        <begin position="1"/>
        <end position="28"/>
    </location>
</feature>
<sequence>MPRPRKTGYQRLEYSISPAPATQSEVAANRHGYVHSINSDGNTGMDVSSDAGMDISSDADSPSDIDAGINIDNVSDSDSDNSCSDVDMPAHGDDTLSLDMHDEDISSFLDGLKDLPVLPSQDLSCYQDPPSKFTVALGLWAFSAEISRANYAALVEVLRSATSLEELQSIPAKVDTLKRYVHDFLPVLPTKACTVPVDLNAQSSVSSGKKDSSAQATSLQYVYSLPHLFHSILSSDLGSTKLHFGMAEYSDHPVELWHQRAWGSSLITTSGQYASSPDTGDIFLPSEFVQFTSQPWLRRLSMSFQYGRIIFVGRDTRSGSQTQGQVVCTVQPVLEPHQLAEVRKENGGSLELTDPHIDSGYQLVEDAVFEVPVSSISSRVGFQLVYTHRPPATLSEDIIFIYHVLNLRDNRARLCTLMHPLRAELELETFGRGYFVWLSRQPRVMSLPFLLFIDDFGAHRNMFRALKGIYLTPAGLSYAGRRRLANSFTVTLGPHGASFQDVLANIHTDLETVAKGFYSTIHGKQVLVTASVMALTGDMPQQAKNSGMLSYSADIGCRTCYCPRSKQYQWSYDTVSHGRYHFQHQYYRTEGDHKATVPEQQRYFNAVGIQSVPSPIERIMPTLDIVLGRPYDVPHSDWKGIGYRLLEYIQKILVPSGVSNFATALQKVVRPAQWPHFPPLKHLKTWTLSDLGRGIILLPIILRMWLVRACAEIALTTTLISTSRALPPALVNARITHSRRIFQHLVVTASAMTDSELQAFSIHGKLPHDYNKKHNKDKWFKYLGVPVVHAGFHFHTFAAEYGPLMNCNVLAGELKHRIFKRWIDRASPPQLMTYLFRLDRLHHSLRLGLAGSWRDDHPILLEIVQDLYMSCPRLIQKHILADEFITDLQVTMTHPIEWPHSSLSEQDILDMLPSAYRQEYSISLPRQYDKTQLSYYCQIKFCSRHSQTITTGNFIKYQSSIAYPWFLFIISESYSTLTTFLQPNCYCSKLPSLTFTELCCDPLYARLRAPMPATQVNYVSASRH</sequence>
<comment type="caution">
    <text evidence="2">The sequence shown here is derived from an EMBL/GenBank/DDBJ whole genome shotgun (WGS) entry which is preliminary data.</text>
</comment>
<dbReference type="STRING" id="1448321.A0A317UM95"/>
<evidence type="ECO:0000313" key="3">
    <source>
        <dbReference type="Proteomes" id="UP000247233"/>
    </source>
</evidence>
<name>A0A317UM95_9EURO</name>
<evidence type="ECO:0000313" key="2">
    <source>
        <dbReference type="EMBL" id="PWY63034.1"/>
    </source>
</evidence>
<organism evidence="2 3">
    <name type="scientific">Aspergillus heteromorphus CBS 117.55</name>
    <dbReference type="NCBI Taxonomy" id="1448321"/>
    <lineage>
        <taxon>Eukaryota</taxon>
        <taxon>Fungi</taxon>
        <taxon>Dikarya</taxon>
        <taxon>Ascomycota</taxon>
        <taxon>Pezizomycotina</taxon>
        <taxon>Eurotiomycetes</taxon>
        <taxon>Eurotiomycetidae</taxon>
        <taxon>Eurotiales</taxon>
        <taxon>Aspergillaceae</taxon>
        <taxon>Aspergillus</taxon>
        <taxon>Aspergillus subgen. Circumdati</taxon>
    </lineage>
</organism>
<dbReference type="AlphaFoldDB" id="A0A317UM95"/>
<evidence type="ECO:0000256" key="1">
    <source>
        <dbReference type="SAM" id="MobiDB-lite"/>
    </source>
</evidence>
<protein>
    <submittedName>
        <fullName evidence="2">Uncharacterized protein</fullName>
    </submittedName>
</protein>
<dbReference type="EMBL" id="MSFL01000107">
    <property type="protein sequence ID" value="PWY63034.1"/>
    <property type="molecule type" value="Genomic_DNA"/>
</dbReference>
<reference evidence="2 3" key="1">
    <citation type="submission" date="2016-12" db="EMBL/GenBank/DDBJ databases">
        <title>The genomes of Aspergillus section Nigri reveals drivers in fungal speciation.</title>
        <authorList>
            <consortium name="DOE Joint Genome Institute"/>
            <person name="Vesth T.C."/>
            <person name="Nybo J."/>
            <person name="Theobald S."/>
            <person name="Brandl J."/>
            <person name="Frisvad J.C."/>
            <person name="Nielsen K.F."/>
            <person name="Lyhne E.K."/>
            <person name="Kogle M.E."/>
            <person name="Kuo A."/>
            <person name="Riley R."/>
            <person name="Clum A."/>
            <person name="Nolan M."/>
            <person name="Lipzen A."/>
            <person name="Salamov A."/>
            <person name="Henrissat B."/>
            <person name="Wiebenga A."/>
            <person name="De Vries R.P."/>
            <person name="Grigoriev I.V."/>
            <person name="Mortensen U.H."/>
            <person name="Andersen M.R."/>
            <person name="Baker S.E."/>
        </authorList>
    </citation>
    <scope>NUCLEOTIDE SEQUENCE [LARGE SCALE GENOMIC DNA]</scope>
    <source>
        <strain evidence="2 3">CBS 117.55</strain>
    </source>
</reference>
<dbReference type="Proteomes" id="UP000247233">
    <property type="component" value="Unassembled WGS sequence"/>
</dbReference>